<accession>A0A3P8DW53</accession>
<evidence type="ECO:0000313" key="4">
    <source>
        <dbReference type="WBParaSite" id="HPBE_0002495701-mRNA-1"/>
    </source>
</evidence>
<dbReference type="EMBL" id="UZAH01037128">
    <property type="protein sequence ID" value="VDP48241.1"/>
    <property type="molecule type" value="Genomic_DNA"/>
</dbReference>
<gene>
    <name evidence="2" type="ORF">HPBE_LOCUS24956</name>
</gene>
<organism evidence="3 4">
    <name type="scientific">Heligmosomoides polygyrus</name>
    <name type="common">Parasitic roundworm</name>
    <dbReference type="NCBI Taxonomy" id="6339"/>
    <lineage>
        <taxon>Eukaryota</taxon>
        <taxon>Metazoa</taxon>
        <taxon>Ecdysozoa</taxon>
        <taxon>Nematoda</taxon>
        <taxon>Chromadorea</taxon>
        <taxon>Rhabditida</taxon>
        <taxon>Rhabditina</taxon>
        <taxon>Rhabditomorpha</taxon>
        <taxon>Strongyloidea</taxon>
        <taxon>Heligmosomidae</taxon>
        <taxon>Heligmosomoides</taxon>
    </lineage>
</organism>
<keyword evidence="1" id="KW-0812">Transmembrane</keyword>
<keyword evidence="1" id="KW-0472">Membrane</keyword>
<reference evidence="4" key="2">
    <citation type="submission" date="2019-09" db="UniProtKB">
        <authorList>
            <consortium name="WormBaseParasite"/>
        </authorList>
    </citation>
    <scope>IDENTIFICATION</scope>
</reference>
<accession>A0A183GQI7</accession>
<dbReference type="AlphaFoldDB" id="A0A183GQI7"/>
<dbReference type="OrthoDB" id="5870276at2759"/>
<name>A0A183GQI7_HELPZ</name>
<sequence>MTPPASAAPESDGGVKLFFVTLPRPIAFTYLLSILYNVAFFMQFMSTPYLLKALGVSDTENGASSHNAH</sequence>
<keyword evidence="1" id="KW-1133">Transmembrane helix</keyword>
<evidence type="ECO:0000256" key="1">
    <source>
        <dbReference type="SAM" id="Phobius"/>
    </source>
</evidence>
<evidence type="ECO:0000313" key="3">
    <source>
        <dbReference type="Proteomes" id="UP000050761"/>
    </source>
</evidence>
<proteinExistence type="predicted"/>
<feature type="transmembrane region" description="Helical" evidence="1">
    <location>
        <begin position="26"/>
        <end position="45"/>
    </location>
</feature>
<dbReference type="Proteomes" id="UP000050761">
    <property type="component" value="Unassembled WGS sequence"/>
</dbReference>
<reference evidence="2 3" key="1">
    <citation type="submission" date="2018-11" db="EMBL/GenBank/DDBJ databases">
        <authorList>
            <consortium name="Pathogen Informatics"/>
        </authorList>
    </citation>
    <scope>NUCLEOTIDE SEQUENCE [LARGE SCALE GENOMIC DNA]</scope>
</reference>
<protein>
    <submittedName>
        <fullName evidence="4">MFS transporter</fullName>
    </submittedName>
</protein>
<evidence type="ECO:0000313" key="2">
    <source>
        <dbReference type="EMBL" id="VDP48241.1"/>
    </source>
</evidence>
<keyword evidence="3" id="KW-1185">Reference proteome</keyword>
<dbReference type="WBParaSite" id="HPBE_0002495701-mRNA-1">
    <property type="protein sequence ID" value="HPBE_0002495701-mRNA-1"/>
    <property type="gene ID" value="HPBE_0002495701"/>
</dbReference>